<dbReference type="AlphaFoldDB" id="A0A0F9JQK4"/>
<comment type="caution">
    <text evidence="2">The sequence shown here is derived from an EMBL/GenBank/DDBJ whole genome shotgun (WGS) entry which is preliminary data.</text>
</comment>
<organism evidence="2">
    <name type="scientific">marine sediment metagenome</name>
    <dbReference type="NCBI Taxonomy" id="412755"/>
    <lineage>
        <taxon>unclassified sequences</taxon>
        <taxon>metagenomes</taxon>
        <taxon>ecological metagenomes</taxon>
    </lineage>
</organism>
<name>A0A0F9JQK4_9ZZZZ</name>
<evidence type="ECO:0000313" key="2">
    <source>
        <dbReference type="EMBL" id="KKM07866.1"/>
    </source>
</evidence>
<accession>A0A0F9JQK4</accession>
<gene>
    <name evidence="2" type="ORF">LCGC14_1729610</name>
</gene>
<keyword evidence="1" id="KW-1133">Transmembrane helix</keyword>
<keyword evidence="1" id="KW-0812">Transmembrane</keyword>
<protein>
    <submittedName>
        <fullName evidence="2">Uncharacterized protein</fullName>
    </submittedName>
</protein>
<feature type="transmembrane region" description="Helical" evidence="1">
    <location>
        <begin position="31"/>
        <end position="57"/>
    </location>
</feature>
<reference evidence="2" key="1">
    <citation type="journal article" date="2015" name="Nature">
        <title>Complex archaea that bridge the gap between prokaryotes and eukaryotes.</title>
        <authorList>
            <person name="Spang A."/>
            <person name="Saw J.H."/>
            <person name="Jorgensen S.L."/>
            <person name="Zaremba-Niedzwiedzka K."/>
            <person name="Martijn J."/>
            <person name="Lind A.E."/>
            <person name="van Eijk R."/>
            <person name="Schleper C."/>
            <person name="Guy L."/>
            <person name="Ettema T.J."/>
        </authorList>
    </citation>
    <scope>NUCLEOTIDE SEQUENCE</scope>
</reference>
<sequence length="74" mass="8248">MSRTNLKSATEQPEWQPTQIWRHDPDRIQTLALTLILTVLAYLTVAIGVGVALGLALRPQRRNIPASESSEPEQ</sequence>
<dbReference type="EMBL" id="LAZR01015680">
    <property type="protein sequence ID" value="KKM07866.1"/>
    <property type="molecule type" value="Genomic_DNA"/>
</dbReference>
<proteinExistence type="predicted"/>
<evidence type="ECO:0000256" key="1">
    <source>
        <dbReference type="SAM" id="Phobius"/>
    </source>
</evidence>
<keyword evidence="1" id="KW-0472">Membrane</keyword>